<reference evidence="1" key="1">
    <citation type="submission" date="2022-07" db="EMBL/GenBank/DDBJ databases">
        <title>Tahibacter sp., a new gammaproteobacterium isolated from the silt sample collected at pig farm.</title>
        <authorList>
            <person name="Chen H."/>
        </authorList>
    </citation>
    <scope>NUCLEOTIDE SEQUENCE</scope>
    <source>
        <strain evidence="1">P2K</strain>
    </source>
</reference>
<comment type="caution">
    <text evidence="1">The sequence shown here is derived from an EMBL/GenBank/DDBJ whole genome shotgun (WGS) entry which is preliminary data.</text>
</comment>
<gene>
    <name evidence="1" type="ORF">NM961_13255</name>
</gene>
<proteinExistence type="predicted"/>
<dbReference type="Proteomes" id="UP001165498">
    <property type="component" value="Unassembled WGS sequence"/>
</dbReference>
<name>A0ABT1QTT1_9GAMM</name>
<organism evidence="1 2">
    <name type="scientific">Tahibacter harae</name>
    <dbReference type="NCBI Taxonomy" id="2963937"/>
    <lineage>
        <taxon>Bacteria</taxon>
        <taxon>Pseudomonadati</taxon>
        <taxon>Pseudomonadota</taxon>
        <taxon>Gammaproteobacteria</taxon>
        <taxon>Lysobacterales</taxon>
        <taxon>Rhodanobacteraceae</taxon>
        <taxon>Tahibacter</taxon>
    </lineage>
</organism>
<evidence type="ECO:0000313" key="1">
    <source>
        <dbReference type="EMBL" id="MCQ4165681.1"/>
    </source>
</evidence>
<protein>
    <submittedName>
        <fullName evidence="1">Uncharacterized protein</fullName>
    </submittedName>
</protein>
<evidence type="ECO:0000313" key="2">
    <source>
        <dbReference type="Proteomes" id="UP001165498"/>
    </source>
</evidence>
<sequence>MNREQELELRLAESRHTETELRRVIELLLREGEAVFASRSWQLGRALLRPLEWLLRRAPGSAQDAAHWRRIAAAHDEDLARRRRLLEQLCADPAAEQELDAVLGRLWRERAGTDRGA</sequence>
<keyword evidence="2" id="KW-1185">Reference proteome</keyword>
<dbReference type="EMBL" id="JANFQO010000011">
    <property type="protein sequence ID" value="MCQ4165681.1"/>
    <property type="molecule type" value="Genomic_DNA"/>
</dbReference>
<dbReference type="RefSeq" id="WP_255914871.1">
    <property type="nucleotide sequence ID" value="NZ_JANFQO010000011.1"/>
</dbReference>
<accession>A0ABT1QTT1</accession>